<evidence type="ECO:0000313" key="8">
    <source>
        <dbReference type="EMBL" id="TYP74842.1"/>
    </source>
</evidence>
<feature type="chain" id="PRO_5039411888" evidence="7">
    <location>
        <begin position="28"/>
        <end position="452"/>
    </location>
</feature>
<dbReference type="PANTHER" id="PTHR43649:SF33">
    <property type="entry name" value="POLYGALACTURONAN_RHAMNOGALACTURONAN-BINDING PROTEIN YTCQ"/>
    <property type="match status" value="1"/>
</dbReference>
<name>A0A5S5C8N1_9BACL</name>
<dbReference type="PROSITE" id="PS51257">
    <property type="entry name" value="PROKAR_LIPOPROTEIN"/>
    <property type="match status" value="1"/>
</dbReference>
<dbReference type="PANTHER" id="PTHR43649">
    <property type="entry name" value="ARABINOSE-BINDING PROTEIN-RELATED"/>
    <property type="match status" value="1"/>
</dbReference>
<feature type="region of interest" description="Disordered" evidence="6">
    <location>
        <begin position="38"/>
        <end position="63"/>
    </location>
</feature>
<dbReference type="InterPro" id="IPR006059">
    <property type="entry name" value="SBP"/>
</dbReference>
<evidence type="ECO:0000256" key="5">
    <source>
        <dbReference type="ARBA" id="ARBA00023288"/>
    </source>
</evidence>
<feature type="compositionally biased region" description="Low complexity" evidence="6">
    <location>
        <begin position="38"/>
        <end position="57"/>
    </location>
</feature>
<dbReference type="Pfam" id="PF01547">
    <property type="entry name" value="SBP_bac_1"/>
    <property type="match status" value="1"/>
</dbReference>
<reference evidence="8 9" key="1">
    <citation type="submission" date="2019-07" db="EMBL/GenBank/DDBJ databases">
        <title>Genomic Encyclopedia of Type Strains, Phase III (KMG-III): the genomes of soil and plant-associated and newly described type strains.</title>
        <authorList>
            <person name="Whitman W."/>
        </authorList>
    </citation>
    <scope>NUCLEOTIDE SEQUENCE [LARGE SCALE GENOMIC DNA]</scope>
    <source>
        <strain evidence="8 9">BL24</strain>
    </source>
</reference>
<sequence>MRKNNGRKRRSLLALFALMLVIAVALSGCSGGNNGNSGANAGSGASEGSAGGDANAATDKETENAEPVKLKLAMWDSKTDLEFWTEKVKAYTAIKPNVTIEVEKVPDNSGQYLKVRLAAGDLPDLFFLKQNHFQIYKDALLPLDELEAAKNNKYPTKIDGKTLGVPLVSFAEFVYYHPSIFEELGLTVPQTMPEFMALMDKIQASGKYTPLSIGGKDNWTFYPLTEFGPHVLSGDTGYLAKIAKDKAPFAAGSTFDTIAKMVKEIADKKYAGPDALSISFDQSTQQFEAKKAAMIALGQWYYASYMEKVKNDEDLAVFPLPFRNTTSEKLTSLTMSDMNVGINKKSESVEEAKAFLDWMFSPDVYQEYITKVQQFSTVNGIESDLPFFNKWTQANPYEPFVYDGTDAGYAKVSSAAQYDPKLAAQEIFAGKGIDKVESDLNNKWAKAVEANP</sequence>
<dbReference type="EMBL" id="VNHS01000005">
    <property type="protein sequence ID" value="TYP74842.1"/>
    <property type="molecule type" value="Genomic_DNA"/>
</dbReference>
<feature type="signal peptide" evidence="7">
    <location>
        <begin position="1"/>
        <end position="27"/>
    </location>
</feature>
<gene>
    <name evidence="8" type="ORF">BCM02_105389</name>
</gene>
<protein>
    <submittedName>
        <fullName evidence="8">Raffinose/stachyose/melibiose transport system substrate-binding protein</fullName>
    </submittedName>
</protein>
<keyword evidence="9" id="KW-1185">Reference proteome</keyword>
<keyword evidence="3" id="KW-0472">Membrane</keyword>
<evidence type="ECO:0000313" key="9">
    <source>
        <dbReference type="Proteomes" id="UP000323257"/>
    </source>
</evidence>
<keyword evidence="1" id="KW-1003">Cell membrane</keyword>
<dbReference type="InterPro" id="IPR050490">
    <property type="entry name" value="Bact_solute-bd_prot1"/>
</dbReference>
<dbReference type="SUPFAM" id="SSF53850">
    <property type="entry name" value="Periplasmic binding protein-like II"/>
    <property type="match status" value="1"/>
</dbReference>
<organism evidence="8 9">
    <name type="scientific">Paenibacillus methanolicus</name>
    <dbReference type="NCBI Taxonomy" id="582686"/>
    <lineage>
        <taxon>Bacteria</taxon>
        <taxon>Bacillati</taxon>
        <taxon>Bacillota</taxon>
        <taxon>Bacilli</taxon>
        <taxon>Bacillales</taxon>
        <taxon>Paenibacillaceae</taxon>
        <taxon>Paenibacillus</taxon>
    </lineage>
</organism>
<keyword evidence="4" id="KW-0564">Palmitate</keyword>
<comment type="caution">
    <text evidence="8">The sequence shown here is derived from an EMBL/GenBank/DDBJ whole genome shotgun (WGS) entry which is preliminary data.</text>
</comment>
<evidence type="ECO:0000256" key="2">
    <source>
        <dbReference type="ARBA" id="ARBA00022729"/>
    </source>
</evidence>
<proteinExistence type="predicted"/>
<evidence type="ECO:0000256" key="4">
    <source>
        <dbReference type="ARBA" id="ARBA00023139"/>
    </source>
</evidence>
<evidence type="ECO:0000256" key="6">
    <source>
        <dbReference type="SAM" id="MobiDB-lite"/>
    </source>
</evidence>
<keyword evidence="2 7" id="KW-0732">Signal</keyword>
<keyword evidence="5" id="KW-0449">Lipoprotein</keyword>
<dbReference type="Proteomes" id="UP000323257">
    <property type="component" value="Unassembled WGS sequence"/>
</dbReference>
<dbReference type="AlphaFoldDB" id="A0A5S5C8N1"/>
<dbReference type="Gene3D" id="3.40.190.10">
    <property type="entry name" value="Periplasmic binding protein-like II"/>
    <property type="match status" value="2"/>
</dbReference>
<evidence type="ECO:0000256" key="7">
    <source>
        <dbReference type="SAM" id="SignalP"/>
    </source>
</evidence>
<dbReference type="RefSeq" id="WP_187434241.1">
    <property type="nucleotide sequence ID" value="NZ_VNHS01000005.1"/>
</dbReference>
<accession>A0A5S5C8N1</accession>
<evidence type="ECO:0000256" key="1">
    <source>
        <dbReference type="ARBA" id="ARBA00022475"/>
    </source>
</evidence>
<evidence type="ECO:0000256" key="3">
    <source>
        <dbReference type="ARBA" id="ARBA00023136"/>
    </source>
</evidence>